<dbReference type="SUPFAM" id="SSF52047">
    <property type="entry name" value="RNI-like"/>
    <property type="match status" value="1"/>
</dbReference>
<gene>
    <name evidence="1" type="ORF">PAC_15654</name>
</gene>
<evidence type="ECO:0008006" key="3">
    <source>
        <dbReference type="Google" id="ProtNLM"/>
    </source>
</evidence>
<accession>A0A1L7XL67</accession>
<dbReference type="OrthoDB" id="3522729at2759"/>
<evidence type="ECO:0000313" key="2">
    <source>
        <dbReference type="Proteomes" id="UP000184330"/>
    </source>
</evidence>
<reference evidence="1 2" key="1">
    <citation type="submission" date="2016-03" db="EMBL/GenBank/DDBJ databases">
        <authorList>
            <person name="Ploux O."/>
        </authorList>
    </citation>
    <scope>NUCLEOTIDE SEQUENCE [LARGE SCALE GENOMIC DNA]</scope>
    <source>
        <strain evidence="1 2">UAMH 11012</strain>
    </source>
</reference>
<dbReference type="InterPro" id="IPR032675">
    <property type="entry name" value="LRR_dom_sf"/>
</dbReference>
<dbReference type="Gene3D" id="3.80.10.10">
    <property type="entry name" value="Ribonuclease Inhibitor"/>
    <property type="match status" value="1"/>
</dbReference>
<dbReference type="Proteomes" id="UP000184330">
    <property type="component" value="Unassembled WGS sequence"/>
</dbReference>
<sequence>MLLHDLDEDVLGIVVSLLSSDRKDVVNLALTCHALCAAARRPEHVSITSPSTRLALTRSCIEDPTFGHRARSLYLKINGKRTISRYTVFEFFRRMPNLQSLTLDADVKPHFMPVLLSDALSLRNNLRHLHVTDSTLTVNDLWALFALPRLRYLEISSRREIAFSSLDPTPDQLFPLRHLRMFDLGSDSYLQPDLLEEILIHCPKLETLECNIALPLVTQAPAQGPWLHPFYPRPRHYNSPERLLTTLLHAPRTLVNLSLFTNGLNGVVHDGSRLDLSSFVNLTNLTASADLFIAPVGSNVARDGLYRLLPRNIESFTSANQKSSQLLFGANTGIFYNVSHRRIDEDTRKRFLEQGPDESMSRWITEIVENKEACFPGLRRVELREILKEVARPHWRAVEERWAFEKAGVELEIWIRDDEKLQPWIPRMHPR</sequence>
<dbReference type="EMBL" id="FJOG01000033">
    <property type="protein sequence ID" value="CZR65754.1"/>
    <property type="molecule type" value="Genomic_DNA"/>
</dbReference>
<keyword evidence="2" id="KW-1185">Reference proteome</keyword>
<proteinExistence type="predicted"/>
<protein>
    <recommendedName>
        <fullName evidence="3">F-box domain-containing protein</fullName>
    </recommendedName>
</protein>
<dbReference type="AlphaFoldDB" id="A0A1L7XL67"/>
<evidence type="ECO:0000313" key="1">
    <source>
        <dbReference type="EMBL" id="CZR65754.1"/>
    </source>
</evidence>
<organism evidence="1 2">
    <name type="scientific">Phialocephala subalpina</name>
    <dbReference type="NCBI Taxonomy" id="576137"/>
    <lineage>
        <taxon>Eukaryota</taxon>
        <taxon>Fungi</taxon>
        <taxon>Dikarya</taxon>
        <taxon>Ascomycota</taxon>
        <taxon>Pezizomycotina</taxon>
        <taxon>Leotiomycetes</taxon>
        <taxon>Helotiales</taxon>
        <taxon>Mollisiaceae</taxon>
        <taxon>Phialocephala</taxon>
        <taxon>Phialocephala fortinii species complex</taxon>
    </lineage>
</organism>
<name>A0A1L7XL67_9HELO</name>